<dbReference type="PRINTS" id="PR00260">
    <property type="entry name" value="CHEMTRNSDUCR"/>
</dbReference>
<evidence type="ECO:0000256" key="1">
    <source>
        <dbReference type="ARBA" id="ARBA00022500"/>
    </source>
</evidence>
<dbReference type="PANTHER" id="PTHR43531">
    <property type="entry name" value="PROTEIN ICFG"/>
    <property type="match status" value="1"/>
</dbReference>
<dbReference type="GO" id="GO:0006935">
    <property type="term" value="P:chemotaxis"/>
    <property type="evidence" value="ECO:0007669"/>
    <property type="project" value="UniProtKB-KW"/>
</dbReference>
<dbReference type="CDD" id="cd18773">
    <property type="entry name" value="PDC1_HK_sensor"/>
    <property type="match status" value="1"/>
</dbReference>
<dbReference type="PANTHER" id="PTHR43531:SF11">
    <property type="entry name" value="METHYL-ACCEPTING CHEMOTAXIS PROTEIN 3"/>
    <property type="match status" value="1"/>
</dbReference>
<dbReference type="InterPro" id="IPR004090">
    <property type="entry name" value="Chemotax_Me-accpt_rcpt"/>
</dbReference>
<dbReference type="OrthoDB" id="9814866at2"/>
<dbReference type="InterPro" id="IPR004089">
    <property type="entry name" value="MCPsignal_dom"/>
</dbReference>
<sequence>MSTDVTPERISELAGTVLARIRDSIKEINEINLQARILAFNAQLEASRAGESGRGFAVVGQEMVSFSNRTQAAARTIEMEAEGRMRSLAEISHQLATRLSDVRSTRLCDLARVNIDLIDRNLYERSCDVRWWATDASVVAALESPGHETARHAGRRLGVILKAYTVYFDIVLADLNGTIIANGRPDQFRSTGSAHRPAPWFATALATESGDEFGFQGVHASALVGGRRALVYSCKVCRGGDARGEPLGVLGIVFNWDGLAQKIMRETPDQRPSTRICIVDDSGLVLADTADRILAERLDWPERSRLFSQKVGACIAMFKDVRTRVAHAQSPGFETYRTGWHSVILENADG</sequence>
<evidence type="ECO:0000259" key="4">
    <source>
        <dbReference type="PROSITE" id="PS50111"/>
    </source>
</evidence>
<dbReference type="Gene3D" id="1.10.287.950">
    <property type="entry name" value="Methyl-accepting chemotaxis protein"/>
    <property type="match status" value="1"/>
</dbReference>
<dbReference type="Pfam" id="PF00015">
    <property type="entry name" value="MCPsignal"/>
    <property type="match status" value="1"/>
</dbReference>
<dbReference type="EMBL" id="LRRQ01000096">
    <property type="protein sequence ID" value="OAM89441.1"/>
    <property type="molecule type" value="Genomic_DNA"/>
</dbReference>
<name>A0A178IIE8_9BACT</name>
<dbReference type="Gene3D" id="3.30.450.20">
    <property type="entry name" value="PAS domain"/>
    <property type="match status" value="1"/>
</dbReference>
<dbReference type="InterPro" id="IPR051310">
    <property type="entry name" value="MCP_chemotaxis"/>
</dbReference>
<accession>A0A178IIE8</accession>
<keyword evidence="3" id="KW-0807">Transducer</keyword>
<feature type="domain" description="Methyl-accepting transducer" evidence="4">
    <location>
        <begin position="20"/>
        <end position="78"/>
    </location>
</feature>
<dbReference type="Proteomes" id="UP000078486">
    <property type="component" value="Unassembled WGS sequence"/>
</dbReference>
<dbReference type="GO" id="GO:0016020">
    <property type="term" value="C:membrane"/>
    <property type="evidence" value="ECO:0007669"/>
    <property type="project" value="InterPro"/>
</dbReference>
<keyword evidence="1" id="KW-0145">Chemotaxis</keyword>
<comment type="caution">
    <text evidence="5">The sequence shown here is derived from an EMBL/GenBank/DDBJ whole genome shotgun (WGS) entry which is preliminary data.</text>
</comment>
<reference evidence="5 6" key="1">
    <citation type="submission" date="2016-01" db="EMBL/GenBank/DDBJ databases">
        <title>High potential of lignocellulose degradation of a new Verrucomicrobia species.</title>
        <authorList>
            <person name="Wang Y."/>
            <person name="Shi Y."/>
            <person name="Qiu Z."/>
            <person name="Liu S."/>
            <person name="Yang H."/>
        </authorList>
    </citation>
    <scope>NUCLEOTIDE SEQUENCE [LARGE SCALE GENOMIC DNA]</scope>
    <source>
        <strain evidence="5 6">TSB47</strain>
    </source>
</reference>
<gene>
    <name evidence="5" type="ORF">AW736_13270</name>
</gene>
<proteinExistence type="inferred from homology"/>
<comment type="similarity">
    <text evidence="2">Belongs to the methyl-accepting chemotaxis (MCP) protein family.</text>
</comment>
<dbReference type="GO" id="GO:0007165">
    <property type="term" value="P:signal transduction"/>
    <property type="evidence" value="ECO:0007669"/>
    <property type="project" value="UniProtKB-KW"/>
</dbReference>
<organism evidence="5 6">
    <name type="scientific">Termitidicoccus mucosus</name>
    <dbReference type="NCBI Taxonomy" id="1184151"/>
    <lineage>
        <taxon>Bacteria</taxon>
        <taxon>Pseudomonadati</taxon>
        <taxon>Verrucomicrobiota</taxon>
        <taxon>Opitutia</taxon>
        <taxon>Opitutales</taxon>
        <taxon>Opitutaceae</taxon>
        <taxon>Termitidicoccus</taxon>
    </lineage>
</organism>
<evidence type="ECO:0000256" key="3">
    <source>
        <dbReference type="PROSITE-ProRule" id="PRU00284"/>
    </source>
</evidence>
<dbReference type="RefSeq" id="WP_068770679.1">
    <property type="nucleotide sequence ID" value="NZ_CP109796.1"/>
</dbReference>
<dbReference type="GO" id="GO:0004888">
    <property type="term" value="F:transmembrane signaling receptor activity"/>
    <property type="evidence" value="ECO:0007669"/>
    <property type="project" value="InterPro"/>
</dbReference>
<dbReference type="SUPFAM" id="SSF58104">
    <property type="entry name" value="Methyl-accepting chemotaxis protein (MCP) signaling domain"/>
    <property type="match status" value="1"/>
</dbReference>
<evidence type="ECO:0000313" key="6">
    <source>
        <dbReference type="Proteomes" id="UP000078486"/>
    </source>
</evidence>
<dbReference type="AlphaFoldDB" id="A0A178IIE8"/>
<dbReference type="PROSITE" id="PS50111">
    <property type="entry name" value="CHEMOTAXIS_TRANSDUC_2"/>
    <property type="match status" value="1"/>
</dbReference>
<protein>
    <recommendedName>
        <fullName evidence="4">Methyl-accepting transducer domain-containing protein</fullName>
    </recommendedName>
</protein>
<evidence type="ECO:0000313" key="5">
    <source>
        <dbReference type="EMBL" id="OAM89441.1"/>
    </source>
</evidence>
<dbReference type="STRING" id="1184151.AW736_13270"/>
<keyword evidence="6" id="KW-1185">Reference proteome</keyword>
<evidence type="ECO:0000256" key="2">
    <source>
        <dbReference type="ARBA" id="ARBA00029447"/>
    </source>
</evidence>